<gene>
    <name evidence="1" type="ORF">CQW29_17935</name>
</gene>
<organism evidence="1 2">
    <name type="scientific">Pantoea coffeiphila</name>
    <dbReference type="NCBI Taxonomy" id="1465635"/>
    <lineage>
        <taxon>Bacteria</taxon>
        <taxon>Pseudomonadati</taxon>
        <taxon>Pseudomonadota</taxon>
        <taxon>Gammaproteobacteria</taxon>
        <taxon>Enterobacterales</taxon>
        <taxon>Erwiniaceae</taxon>
        <taxon>Pantoea</taxon>
    </lineage>
</organism>
<dbReference type="Proteomes" id="UP000239181">
    <property type="component" value="Unassembled WGS sequence"/>
</dbReference>
<keyword evidence="2" id="KW-1185">Reference proteome</keyword>
<sequence>MVIKRLANLKIDVLLNAILPDEQKISLDEESSAFYFIRVGNWFTKLQRTGKNSEAGYPWNEVAKSMFQHFMLY</sequence>
<evidence type="ECO:0000313" key="1">
    <source>
        <dbReference type="EMBL" id="PRD14170.1"/>
    </source>
</evidence>
<protein>
    <submittedName>
        <fullName evidence="1">Uncharacterized protein</fullName>
    </submittedName>
</protein>
<evidence type="ECO:0000313" key="2">
    <source>
        <dbReference type="Proteomes" id="UP000239181"/>
    </source>
</evidence>
<dbReference type="EMBL" id="PDET01000013">
    <property type="protein sequence ID" value="PRD14170.1"/>
    <property type="molecule type" value="Genomic_DNA"/>
</dbReference>
<dbReference type="AlphaFoldDB" id="A0A2S9I8P8"/>
<name>A0A2S9I8P8_9GAMM</name>
<reference evidence="1 2" key="1">
    <citation type="submission" date="2017-10" db="EMBL/GenBank/DDBJ databases">
        <title>Draft genome of two endophytic bacteria isolated from 'guarana' Paullinia cupana (Mart.) Ducke.</title>
        <authorList>
            <person name="Siqueira K.A."/>
            <person name="Liotti R.G."/>
            <person name="Mendes T.A."/>
            <person name="Soares M.A."/>
        </authorList>
    </citation>
    <scope>NUCLEOTIDE SEQUENCE [LARGE SCALE GENOMIC DNA]</scope>
    <source>
        <strain evidence="1 2">342</strain>
    </source>
</reference>
<comment type="caution">
    <text evidence="1">The sequence shown here is derived from an EMBL/GenBank/DDBJ whole genome shotgun (WGS) entry which is preliminary data.</text>
</comment>
<accession>A0A2S9I8P8</accession>
<proteinExistence type="predicted"/>